<dbReference type="CDD" id="cd00397">
    <property type="entry name" value="DNA_BRE_C"/>
    <property type="match status" value="1"/>
</dbReference>
<name>A0ABX5GKQ3_PHOLE</name>
<organism evidence="3 4">
    <name type="scientific">Photobacterium leiognathi</name>
    <dbReference type="NCBI Taxonomy" id="553611"/>
    <lineage>
        <taxon>Bacteria</taxon>
        <taxon>Pseudomonadati</taxon>
        <taxon>Pseudomonadota</taxon>
        <taxon>Gammaproteobacteria</taxon>
        <taxon>Vibrionales</taxon>
        <taxon>Vibrionaceae</taxon>
        <taxon>Photobacterium</taxon>
    </lineage>
</organism>
<accession>A0ABX5GKQ3</accession>
<keyword evidence="1" id="KW-0229">DNA integration</keyword>
<evidence type="ECO:0000313" key="3">
    <source>
        <dbReference type="EMBL" id="PSV86357.1"/>
    </source>
</evidence>
<evidence type="ECO:0000256" key="1">
    <source>
        <dbReference type="ARBA" id="ARBA00022908"/>
    </source>
</evidence>
<dbReference type="PANTHER" id="PTHR30349">
    <property type="entry name" value="PHAGE INTEGRASE-RELATED"/>
    <property type="match status" value="1"/>
</dbReference>
<proteinExistence type="predicted"/>
<dbReference type="Proteomes" id="UP000241566">
    <property type="component" value="Unassembled WGS sequence"/>
</dbReference>
<dbReference type="PANTHER" id="PTHR30349:SF64">
    <property type="entry name" value="PROPHAGE INTEGRASE INTD-RELATED"/>
    <property type="match status" value="1"/>
</dbReference>
<comment type="caution">
    <text evidence="3">The sequence shown here is derived from an EMBL/GenBank/DDBJ whole genome shotgun (WGS) entry which is preliminary data.</text>
</comment>
<dbReference type="Gene3D" id="1.10.443.10">
    <property type="entry name" value="Intergrase catalytic core"/>
    <property type="match status" value="1"/>
</dbReference>
<evidence type="ECO:0000256" key="2">
    <source>
        <dbReference type="ARBA" id="ARBA00023172"/>
    </source>
</evidence>
<dbReference type="InterPro" id="IPR011010">
    <property type="entry name" value="DNA_brk_join_enz"/>
</dbReference>
<dbReference type="SUPFAM" id="SSF56349">
    <property type="entry name" value="DNA breaking-rejoining enzymes"/>
    <property type="match status" value="1"/>
</dbReference>
<reference evidence="3 4" key="1">
    <citation type="submission" date="2018-01" db="EMBL/GenBank/DDBJ databases">
        <title>Whole genome sequencing of Histamine producing bacteria.</title>
        <authorList>
            <person name="Butler K."/>
        </authorList>
    </citation>
    <scope>NUCLEOTIDE SEQUENCE [LARGE SCALE GENOMIC DNA]</scope>
    <source>
        <strain evidence="3 4">ATCC 25521</strain>
    </source>
</reference>
<dbReference type="InterPro" id="IPR050090">
    <property type="entry name" value="Tyrosine_recombinase_XerCD"/>
</dbReference>
<keyword evidence="4" id="KW-1185">Reference proteome</keyword>
<dbReference type="RefSeq" id="WP_045062154.1">
    <property type="nucleotide sequence ID" value="NZ_CP131599.1"/>
</dbReference>
<keyword evidence="2" id="KW-0233">DNA recombination</keyword>
<sequence length="520" mass="60703">MVRYVIETSTLKNYLYRRPVLEIDANGEVVSRYRENDKGIVIRQIALLNKVGYDDNEKLVSFEPMNYVNEFLLAHHIDNEKLNSNQLSNALVHYFSFIIQHQEAWDEAYDEDLYDELYDNPRPDWNHFPKRKSDKLTYLYRDALKDLVLNQENPADAMARTTAKAYINAVVAFYKHHLILGYQFNNPPFLHEIVNINYQASGTNMRAYMTKAIHTTDLRLSFPKPSRSSGSPIENFRRDLRPFTNKEWQLAQNIITKTKRVVRHGKSATKMASLPYEFSLHFMICRFAGLRREEAASLHLGQIVKPVKFVNEAGKEVYKNEVLKFGVGDKYGSLTKTKETGNKNRETIMPARLMEELYDYTQSERYKKRLAKFKSYCKEQEEKGNTAIFSGDDAIDKNKEYLFITQTGMPMFTRLQDFTNRWVEVRNTVNHNLDIHRKMVGSLHNLRSTFAVDIFRRLLRKIDPDKALDIVSSLLGHEDYNTTQQYLKIAQELPSADEIYEDVLIYTGVLDGFSDQLEEI</sequence>
<gene>
    <name evidence="3" type="ORF">CTM94_00680</name>
</gene>
<dbReference type="EMBL" id="PYOI01000001">
    <property type="protein sequence ID" value="PSV86357.1"/>
    <property type="molecule type" value="Genomic_DNA"/>
</dbReference>
<protein>
    <submittedName>
        <fullName evidence="3">Site-specific integrase</fullName>
    </submittedName>
</protein>
<evidence type="ECO:0000313" key="4">
    <source>
        <dbReference type="Proteomes" id="UP000241566"/>
    </source>
</evidence>
<dbReference type="InterPro" id="IPR013762">
    <property type="entry name" value="Integrase-like_cat_sf"/>
</dbReference>